<reference evidence="1 2" key="1">
    <citation type="submission" date="2015-01" db="EMBL/GenBank/DDBJ databases">
        <title>Comparative genomics of the lactic acid bacteria isolated from the honey bee gut.</title>
        <authorList>
            <person name="Ellegaard K.M."/>
            <person name="Tamarit D."/>
            <person name="Javelind E."/>
            <person name="Olofsson T."/>
            <person name="Andersson S.G."/>
            <person name="Vasquez A."/>
        </authorList>
    </citation>
    <scope>NUCLEOTIDE SEQUENCE [LARGE SCALE GENOMIC DNA]</scope>
    <source>
        <strain evidence="1 2">Hma11</strain>
        <plasmid evidence="1">pHma11p1</plasmid>
    </source>
</reference>
<accession>A0A0F4LQ61</accession>
<comment type="caution">
    <text evidence="1">The sequence shown here is derived from an EMBL/GenBank/DDBJ whole genome shotgun (WGS) entry which is preliminary data.</text>
</comment>
<keyword evidence="2" id="KW-1185">Reference proteome</keyword>
<sequence length="145" mass="16489">MEDNKKIKVALFYAGSHLEEKIIVAKNNDENYDEYVNLIGCSDFDSLYCKSIKIGDKEYAVFYDGTKKGKKPFSYYKPDSVLSVITDNYEDVLYGNVVISNEDKNGFYSLTKEDFENIQKHIGCMLGETVTGPILFPAIKTALRH</sequence>
<geneLocation type="plasmid" evidence="1">
    <name>pHma11p1</name>
</geneLocation>
<evidence type="ECO:0000313" key="1">
    <source>
        <dbReference type="EMBL" id="KJY59706.1"/>
    </source>
</evidence>
<name>A0A0F4LQ61_9LACO</name>
<dbReference type="HOGENOM" id="CLU_1784360_0_0_9"/>
<dbReference type="EMBL" id="JXLG01000016">
    <property type="protein sequence ID" value="KJY59706.1"/>
    <property type="molecule type" value="Genomic_DNA"/>
</dbReference>
<dbReference type="RefSeq" id="WP_046308395.1">
    <property type="nucleotide sequence ID" value="NZ_KQ034005.1"/>
</dbReference>
<organism evidence="1 2">
    <name type="scientific">Lactobacillus apis</name>
    <dbReference type="NCBI Taxonomy" id="303541"/>
    <lineage>
        <taxon>Bacteria</taxon>
        <taxon>Bacillati</taxon>
        <taxon>Bacillota</taxon>
        <taxon>Bacilli</taxon>
        <taxon>Lactobacillales</taxon>
        <taxon>Lactobacillaceae</taxon>
        <taxon>Lactobacillus</taxon>
    </lineage>
</organism>
<protein>
    <submittedName>
        <fullName evidence="1">Uncharacterized protein</fullName>
    </submittedName>
</protein>
<keyword evidence="1" id="KW-0614">Plasmid</keyword>
<evidence type="ECO:0000313" key="2">
    <source>
        <dbReference type="Proteomes" id="UP000033682"/>
    </source>
</evidence>
<dbReference type="AlphaFoldDB" id="A0A0F4LQ61"/>
<gene>
    <name evidence="1" type="ORF">JF72_15460</name>
</gene>
<dbReference type="Proteomes" id="UP000033682">
    <property type="component" value="Plasmid pHma11p1"/>
</dbReference>
<proteinExistence type="predicted"/>
<dbReference type="PATRIC" id="fig|303541.3.peg.120"/>